<keyword evidence="15" id="KW-1185">Reference proteome</keyword>
<dbReference type="PANTHER" id="PTHR48063:SF112">
    <property type="entry name" value="RECEPTOR LIKE PROTEIN 30-LIKE"/>
    <property type="match status" value="1"/>
</dbReference>
<dbReference type="InterPro" id="IPR013210">
    <property type="entry name" value="LRR_N_plant-typ"/>
</dbReference>
<evidence type="ECO:0000313" key="14">
    <source>
        <dbReference type="EMBL" id="KAL3652894.1"/>
    </source>
</evidence>
<dbReference type="AlphaFoldDB" id="A0ABD3EIN5"/>
<feature type="domain" description="Disease resistance R13L4/SHOC-2-like LRR" evidence="13">
    <location>
        <begin position="274"/>
        <end position="511"/>
    </location>
</feature>
<name>A0ABD3EIN5_9LAMI</name>
<keyword evidence="7" id="KW-0677">Repeat</keyword>
<dbReference type="InterPro" id="IPR055414">
    <property type="entry name" value="LRR_R13L4/SHOC2-like"/>
</dbReference>
<organism evidence="14 15">
    <name type="scientific">Castilleja foliolosa</name>
    <dbReference type="NCBI Taxonomy" id="1961234"/>
    <lineage>
        <taxon>Eukaryota</taxon>
        <taxon>Viridiplantae</taxon>
        <taxon>Streptophyta</taxon>
        <taxon>Embryophyta</taxon>
        <taxon>Tracheophyta</taxon>
        <taxon>Spermatophyta</taxon>
        <taxon>Magnoliopsida</taxon>
        <taxon>eudicotyledons</taxon>
        <taxon>Gunneridae</taxon>
        <taxon>Pentapetalae</taxon>
        <taxon>asterids</taxon>
        <taxon>lamiids</taxon>
        <taxon>Lamiales</taxon>
        <taxon>Orobanchaceae</taxon>
        <taxon>Pedicularideae</taxon>
        <taxon>Castillejinae</taxon>
        <taxon>Castilleja</taxon>
    </lineage>
</organism>
<feature type="domain" description="Leucine-rich repeat-containing N-terminal plant-type" evidence="12">
    <location>
        <begin position="41"/>
        <end position="80"/>
    </location>
</feature>
<dbReference type="Pfam" id="PF08263">
    <property type="entry name" value="LRRNT_2"/>
    <property type="match status" value="1"/>
</dbReference>
<evidence type="ECO:0000256" key="1">
    <source>
        <dbReference type="ARBA" id="ARBA00004236"/>
    </source>
</evidence>
<dbReference type="EMBL" id="JAVIJP010000005">
    <property type="protein sequence ID" value="KAL3652894.1"/>
    <property type="molecule type" value="Genomic_DNA"/>
</dbReference>
<evidence type="ECO:0000256" key="3">
    <source>
        <dbReference type="ARBA" id="ARBA00022475"/>
    </source>
</evidence>
<dbReference type="PROSITE" id="PS51450">
    <property type="entry name" value="LRR"/>
    <property type="match status" value="1"/>
</dbReference>
<feature type="signal peptide" evidence="11">
    <location>
        <begin position="1"/>
        <end position="29"/>
    </location>
</feature>
<keyword evidence="9" id="KW-0472">Membrane</keyword>
<dbReference type="InterPro" id="IPR001611">
    <property type="entry name" value="Leu-rich_rpt"/>
</dbReference>
<evidence type="ECO:0000256" key="4">
    <source>
        <dbReference type="ARBA" id="ARBA00022614"/>
    </source>
</evidence>
<evidence type="ECO:0000256" key="8">
    <source>
        <dbReference type="ARBA" id="ARBA00022989"/>
    </source>
</evidence>
<dbReference type="Pfam" id="PF00560">
    <property type="entry name" value="LRR_1"/>
    <property type="match status" value="5"/>
</dbReference>
<sequence>MGKMMSSPILIPIIVVLLILDKSTISCLAIKNNVTFHCFPREREALLRFKASFSDDQSNNMLSSWKANSDCCAWPGVECDNARHVVGLHLRNKDPWDLNKKIHNEAVDSSLLELKYLSYLDLSGNDFRWSPIPSFLGSMKHLQYLNLPYANFAGVVPHQLGNLSSLHTLDLGGISYIVNSKSLIVDDLTWAINLRSLEYLDMSYVNLSATKDPLKVLNMLPSLVELSLSNCGLNNTNLALTTSYWANFTLFINNLQHLDLSHNSFGKNFSFGFLHNMTSLSFLDISFNNLHDSIPSFVGDLRVLRVLRLNNNNLFGSIPSTFGNLKELQVLNLGANILSGPIPSTFGNLRELTFLNLGSNKLSGPIKFSLENLRALRELDVADSHLSGEIPISLGQLSNLERVYISFNALEGTLSEAHFAKLSKLELFDVRSNLALKLRVGYDWVPPFHQLNILRMGSVEIGGQFPQWLQTQKPLIELSLSNCSITGTLPKWLSSFMNLRMLDLSTNHIEGTIPDLPSSLGLLDLSKNFINGPIPDSLCEIRYSGSIQEPTICDLYWLQLNNNSITGEIPSSLQNCSWLFVLDIGDNMLYGKLPEWIGNRFSYLVALRLRNNKFYGDIPTSYCRLHRLQIMDIANNQLTGNIPNCFGNLLGMLTVMDGEKYTILAGNQSYGVSLSEMMNGAMLEYTSTLKYLVNLDLSSNRLSGKIPDTTHRLEWPQFATGVATGFWGYVGVLIVKRSWRLALFRHMDTLIRKMLGRY</sequence>
<evidence type="ECO:0000256" key="7">
    <source>
        <dbReference type="ARBA" id="ARBA00022737"/>
    </source>
</evidence>
<evidence type="ECO:0000256" key="11">
    <source>
        <dbReference type="SAM" id="SignalP"/>
    </source>
</evidence>
<dbReference type="Gene3D" id="3.80.10.10">
    <property type="entry name" value="Ribonuclease Inhibitor"/>
    <property type="match status" value="4"/>
</dbReference>
<evidence type="ECO:0000256" key="5">
    <source>
        <dbReference type="ARBA" id="ARBA00022692"/>
    </source>
</evidence>
<keyword evidence="4" id="KW-0433">Leucine-rich repeat</keyword>
<keyword evidence="8" id="KW-1133">Transmembrane helix</keyword>
<comment type="subcellular location">
    <subcellularLocation>
        <location evidence="1">Cell membrane</location>
    </subcellularLocation>
    <subcellularLocation>
        <location evidence="2">Membrane</location>
        <topology evidence="2">Single-pass type I membrane protein</topology>
    </subcellularLocation>
</comment>
<dbReference type="InterPro" id="IPR046956">
    <property type="entry name" value="RLP23-like"/>
</dbReference>
<keyword evidence="10" id="KW-0325">Glycoprotein</keyword>
<dbReference type="PANTHER" id="PTHR48063">
    <property type="entry name" value="LRR RECEPTOR-LIKE KINASE"/>
    <property type="match status" value="1"/>
</dbReference>
<evidence type="ECO:0000256" key="6">
    <source>
        <dbReference type="ARBA" id="ARBA00022729"/>
    </source>
</evidence>
<proteinExistence type="predicted"/>
<evidence type="ECO:0000256" key="10">
    <source>
        <dbReference type="ARBA" id="ARBA00023180"/>
    </source>
</evidence>
<evidence type="ECO:0000256" key="9">
    <source>
        <dbReference type="ARBA" id="ARBA00023136"/>
    </source>
</evidence>
<dbReference type="Proteomes" id="UP001632038">
    <property type="component" value="Unassembled WGS sequence"/>
</dbReference>
<comment type="caution">
    <text evidence="14">The sequence shown here is derived from an EMBL/GenBank/DDBJ whole genome shotgun (WGS) entry which is preliminary data.</text>
</comment>
<dbReference type="Pfam" id="PF23598">
    <property type="entry name" value="LRR_14"/>
    <property type="match status" value="1"/>
</dbReference>
<accession>A0ABD3EIN5</accession>
<dbReference type="SUPFAM" id="SSF52047">
    <property type="entry name" value="RNI-like"/>
    <property type="match status" value="3"/>
</dbReference>
<protein>
    <recommendedName>
        <fullName evidence="16">Leucine-rich repeat-containing N-terminal plant-type domain-containing protein</fullName>
    </recommendedName>
</protein>
<feature type="chain" id="PRO_5044795355" description="Leucine-rich repeat-containing N-terminal plant-type domain-containing protein" evidence="11">
    <location>
        <begin position="30"/>
        <end position="758"/>
    </location>
</feature>
<dbReference type="FunFam" id="3.80.10.10:FF:000299">
    <property type="entry name" value="Piriformospora indica-insensitive protein 2"/>
    <property type="match status" value="1"/>
</dbReference>
<evidence type="ECO:0000259" key="12">
    <source>
        <dbReference type="Pfam" id="PF08263"/>
    </source>
</evidence>
<evidence type="ECO:0000259" key="13">
    <source>
        <dbReference type="Pfam" id="PF23598"/>
    </source>
</evidence>
<gene>
    <name evidence="14" type="ORF">CASFOL_002575</name>
</gene>
<evidence type="ECO:0008006" key="16">
    <source>
        <dbReference type="Google" id="ProtNLM"/>
    </source>
</evidence>
<dbReference type="GO" id="GO:0005886">
    <property type="term" value="C:plasma membrane"/>
    <property type="evidence" value="ECO:0007669"/>
    <property type="project" value="UniProtKB-SubCell"/>
</dbReference>
<dbReference type="InterPro" id="IPR032675">
    <property type="entry name" value="LRR_dom_sf"/>
</dbReference>
<dbReference type="FunFam" id="3.80.10.10:FF:000095">
    <property type="entry name" value="LRR receptor-like serine/threonine-protein kinase GSO1"/>
    <property type="match status" value="1"/>
</dbReference>
<evidence type="ECO:0000313" key="15">
    <source>
        <dbReference type="Proteomes" id="UP001632038"/>
    </source>
</evidence>
<reference evidence="15" key="1">
    <citation type="journal article" date="2024" name="IScience">
        <title>Strigolactones Initiate the Formation of Haustorium-like Structures in Castilleja.</title>
        <authorList>
            <person name="Buerger M."/>
            <person name="Peterson D."/>
            <person name="Chory J."/>
        </authorList>
    </citation>
    <scope>NUCLEOTIDE SEQUENCE [LARGE SCALE GENOMIC DNA]</scope>
</reference>
<keyword evidence="6 11" id="KW-0732">Signal</keyword>
<keyword evidence="5" id="KW-0812">Transmembrane</keyword>
<evidence type="ECO:0000256" key="2">
    <source>
        <dbReference type="ARBA" id="ARBA00004479"/>
    </source>
</evidence>
<keyword evidence="3" id="KW-1003">Cell membrane</keyword>